<evidence type="ECO:0000313" key="2">
    <source>
        <dbReference type="Proteomes" id="UP001074726"/>
    </source>
</evidence>
<reference evidence="1" key="1">
    <citation type="submission" date="2022-08" db="EMBL/GenBank/DDBJ databases">
        <title>Genome sequencing of Nocardioides sp. STR2.</title>
        <authorList>
            <person name="So Y."/>
        </authorList>
    </citation>
    <scope>NUCLEOTIDE SEQUENCE</scope>
    <source>
        <strain evidence="1">STR2</strain>
    </source>
</reference>
<name>A0ABT4CFT6_9ACTN</name>
<organism evidence="1 2">
    <name type="scientific">Nocardioides pini</name>
    <dbReference type="NCBI Taxonomy" id="2975053"/>
    <lineage>
        <taxon>Bacteria</taxon>
        <taxon>Bacillati</taxon>
        <taxon>Actinomycetota</taxon>
        <taxon>Actinomycetes</taxon>
        <taxon>Propionibacteriales</taxon>
        <taxon>Nocardioidaceae</taxon>
        <taxon>Nocardioides</taxon>
    </lineage>
</organism>
<dbReference type="EMBL" id="JAPPUX010000003">
    <property type="protein sequence ID" value="MCY4726717.1"/>
    <property type="molecule type" value="Genomic_DNA"/>
</dbReference>
<dbReference type="RefSeq" id="WP_268111625.1">
    <property type="nucleotide sequence ID" value="NZ_JAPPUX010000003.1"/>
</dbReference>
<accession>A0ABT4CFT6</accession>
<comment type="caution">
    <text evidence="1">The sequence shown here is derived from an EMBL/GenBank/DDBJ whole genome shotgun (WGS) entry which is preliminary data.</text>
</comment>
<sequence length="113" mass="12464">MTDTMTERLEVIDLGESGETWIVRGTFDTATARDAITDHLVLVGIAGDTDEARDLLAHVVTLPRRDWFFRKHKDGGDVLCVGNTGKPWGSASKVERQGLTDQRTDDFVGVFVS</sequence>
<gene>
    <name evidence="1" type="ORF">NYO98_10545</name>
</gene>
<protein>
    <submittedName>
        <fullName evidence="1">Uncharacterized protein</fullName>
    </submittedName>
</protein>
<keyword evidence="2" id="KW-1185">Reference proteome</keyword>
<evidence type="ECO:0000313" key="1">
    <source>
        <dbReference type="EMBL" id="MCY4726717.1"/>
    </source>
</evidence>
<dbReference type="Proteomes" id="UP001074726">
    <property type="component" value="Unassembled WGS sequence"/>
</dbReference>
<proteinExistence type="predicted"/>